<gene>
    <name evidence="2" type="ORF">ACFFIA_21930</name>
</gene>
<keyword evidence="2" id="KW-0378">Hydrolase</keyword>
<dbReference type="CDD" id="cd00448">
    <property type="entry name" value="YjgF_YER057c_UK114_family"/>
    <property type="match status" value="1"/>
</dbReference>
<proteinExistence type="inferred from homology"/>
<evidence type="ECO:0000256" key="1">
    <source>
        <dbReference type="ARBA" id="ARBA00010552"/>
    </source>
</evidence>
<accession>A0ABV6M749</accession>
<dbReference type="Pfam" id="PF01042">
    <property type="entry name" value="Ribonuc_L-PSP"/>
    <property type="match status" value="1"/>
</dbReference>
<dbReference type="EMBL" id="JBHLUH010000042">
    <property type="protein sequence ID" value="MFC0530327.1"/>
    <property type="molecule type" value="Genomic_DNA"/>
</dbReference>
<protein>
    <submittedName>
        <fullName evidence="2">RidA family protein</fullName>
        <ecNumber evidence="2">3.5.-.-</ecNumber>
    </submittedName>
</protein>
<dbReference type="EC" id="3.5.-.-" evidence="2"/>
<dbReference type="SUPFAM" id="SSF55298">
    <property type="entry name" value="YjgF-like"/>
    <property type="match status" value="1"/>
</dbReference>
<dbReference type="InterPro" id="IPR035959">
    <property type="entry name" value="RutC-like_sf"/>
</dbReference>
<evidence type="ECO:0000313" key="2">
    <source>
        <dbReference type="EMBL" id="MFC0530327.1"/>
    </source>
</evidence>
<evidence type="ECO:0000313" key="3">
    <source>
        <dbReference type="Proteomes" id="UP001589867"/>
    </source>
</evidence>
<reference evidence="2 3" key="1">
    <citation type="submission" date="2024-09" db="EMBL/GenBank/DDBJ databases">
        <authorList>
            <person name="Sun Q."/>
            <person name="Mori K."/>
        </authorList>
    </citation>
    <scope>NUCLEOTIDE SEQUENCE [LARGE SCALE GENOMIC DNA]</scope>
    <source>
        <strain evidence="2 3">TBRC 3947</strain>
    </source>
</reference>
<dbReference type="PANTHER" id="PTHR11803:SF58">
    <property type="entry name" value="PROTEIN HMF1-RELATED"/>
    <property type="match status" value="1"/>
</dbReference>
<dbReference type="GO" id="GO:0016787">
    <property type="term" value="F:hydrolase activity"/>
    <property type="evidence" value="ECO:0007669"/>
    <property type="project" value="UniProtKB-KW"/>
</dbReference>
<dbReference type="PANTHER" id="PTHR11803">
    <property type="entry name" value="2-IMINOBUTANOATE/2-IMINOPROPANOATE DEAMINASE RIDA"/>
    <property type="match status" value="1"/>
</dbReference>
<dbReference type="Proteomes" id="UP001589867">
    <property type="component" value="Unassembled WGS sequence"/>
</dbReference>
<organism evidence="2 3">
    <name type="scientific">Phytohabitans kaempferiae</name>
    <dbReference type="NCBI Taxonomy" id="1620943"/>
    <lineage>
        <taxon>Bacteria</taxon>
        <taxon>Bacillati</taxon>
        <taxon>Actinomycetota</taxon>
        <taxon>Actinomycetes</taxon>
        <taxon>Micromonosporales</taxon>
        <taxon>Micromonosporaceae</taxon>
    </lineage>
</organism>
<comment type="caution">
    <text evidence="2">The sequence shown here is derived from an EMBL/GenBank/DDBJ whole genome shotgun (WGS) entry which is preliminary data.</text>
</comment>
<dbReference type="RefSeq" id="WP_377253484.1">
    <property type="nucleotide sequence ID" value="NZ_JBHLUH010000042.1"/>
</dbReference>
<dbReference type="Gene3D" id="3.30.1330.40">
    <property type="entry name" value="RutC-like"/>
    <property type="match status" value="1"/>
</dbReference>
<name>A0ABV6M749_9ACTN</name>
<comment type="similarity">
    <text evidence="1">Belongs to the RutC family.</text>
</comment>
<sequence>MALFSNAVRAGDFVFVSGQASVDADGTIIPGTFAEEMRRSVENVRRALATQGLTLADVVKVNSFVHDPAHIDEYNQIYPEYFSSPKPARTTITGCLTDRIKFEIDVVAYGPAAEA</sequence>
<keyword evidence="3" id="KW-1185">Reference proteome</keyword>
<dbReference type="InterPro" id="IPR006175">
    <property type="entry name" value="YjgF/YER057c/UK114"/>
</dbReference>